<evidence type="ECO:0000256" key="5">
    <source>
        <dbReference type="ARBA" id="ARBA00023163"/>
    </source>
</evidence>
<dbReference type="Pfam" id="PF04542">
    <property type="entry name" value="Sigma70_r2"/>
    <property type="match status" value="1"/>
</dbReference>
<evidence type="ECO:0000256" key="1">
    <source>
        <dbReference type="ARBA" id="ARBA00010641"/>
    </source>
</evidence>
<dbReference type="Gene3D" id="1.10.10.1320">
    <property type="entry name" value="Anti-sigma factor, zinc-finger domain"/>
    <property type="match status" value="1"/>
</dbReference>
<proteinExistence type="inferred from homology"/>
<gene>
    <name evidence="11" type="ORF">MUN76_05980</name>
</gene>
<keyword evidence="5" id="KW-0804">Transcription</keyword>
<organism evidence="11 12">
    <name type="scientific">Leucobacter rhizosphaerae</name>
    <dbReference type="NCBI Taxonomy" id="2932245"/>
    <lineage>
        <taxon>Bacteria</taxon>
        <taxon>Bacillati</taxon>
        <taxon>Actinomycetota</taxon>
        <taxon>Actinomycetes</taxon>
        <taxon>Micrococcales</taxon>
        <taxon>Microbacteriaceae</taxon>
        <taxon>Leucobacter</taxon>
    </lineage>
</organism>
<evidence type="ECO:0000256" key="2">
    <source>
        <dbReference type="ARBA" id="ARBA00023015"/>
    </source>
</evidence>
<evidence type="ECO:0000256" key="6">
    <source>
        <dbReference type="SAM" id="MobiDB-lite"/>
    </source>
</evidence>
<dbReference type="Proteomes" id="UP000831775">
    <property type="component" value="Chromosome"/>
</dbReference>
<keyword evidence="3" id="KW-0731">Sigma factor</keyword>
<dbReference type="InterPro" id="IPR013324">
    <property type="entry name" value="RNA_pol_sigma_r3/r4-like"/>
</dbReference>
<dbReference type="PANTHER" id="PTHR43133:SF8">
    <property type="entry name" value="RNA POLYMERASE SIGMA FACTOR HI_1459-RELATED"/>
    <property type="match status" value="1"/>
</dbReference>
<feature type="transmembrane region" description="Helical" evidence="7">
    <location>
        <begin position="356"/>
        <end position="377"/>
    </location>
</feature>
<dbReference type="RefSeq" id="WP_244688034.1">
    <property type="nucleotide sequence ID" value="NZ_CP095043.1"/>
</dbReference>
<dbReference type="Gene3D" id="1.10.1740.10">
    <property type="match status" value="1"/>
</dbReference>
<evidence type="ECO:0000259" key="10">
    <source>
        <dbReference type="Pfam" id="PF13490"/>
    </source>
</evidence>
<dbReference type="Pfam" id="PF08281">
    <property type="entry name" value="Sigma70_r4_2"/>
    <property type="match status" value="1"/>
</dbReference>
<dbReference type="EMBL" id="CP095043">
    <property type="protein sequence ID" value="UOQ61512.1"/>
    <property type="molecule type" value="Genomic_DNA"/>
</dbReference>
<evidence type="ECO:0000256" key="3">
    <source>
        <dbReference type="ARBA" id="ARBA00023082"/>
    </source>
</evidence>
<keyword evidence="4" id="KW-0238">DNA-binding</keyword>
<dbReference type="InterPro" id="IPR007627">
    <property type="entry name" value="RNA_pol_sigma70_r2"/>
</dbReference>
<dbReference type="SUPFAM" id="SSF88946">
    <property type="entry name" value="Sigma2 domain of RNA polymerase sigma factors"/>
    <property type="match status" value="1"/>
</dbReference>
<dbReference type="Pfam" id="PF13490">
    <property type="entry name" value="zf-HC2"/>
    <property type="match status" value="1"/>
</dbReference>
<dbReference type="InterPro" id="IPR013325">
    <property type="entry name" value="RNA_pol_sigma_r2"/>
</dbReference>
<dbReference type="InterPro" id="IPR041916">
    <property type="entry name" value="Anti_sigma_zinc_sf"/>
</dbReference>
<feature type="domain" description="RNA polymerase sigma factor 70 region 4 type 2" evidence="9">
    <location>
        <begin position="190"/>
        <end position="242"/>
    </location>
</feature>
<dbReference type="PANTHER" id="PTHR43133">
    <property type="entry name" value="RNA POLYMERASE ECF-TYPE SIGMA FACTO"/>
    <property type="match status" value="1"/>
</dbReference>
<dbReference type="SUPFAM" id="SSF88659">
    <property type="entry name" value="Sigma3 and sigma4 domains of RNA polymerase sigma factors"/>
    <property type="match status" value="1"/>
</dbReference>
<comment type="similarity">
    <text evidence="1">Belongs to the sigma-70 factor family. ECF subfamily.</text>
</comment>
<keyword evidence="12" id="KW-1185">Reference proteome</keyword>
<feature type="compositionally biased region" description="Polar residues" evidence="6">
    <location>
        <begin position="448"/>
        <end position="458"/>
    </location>
</feature>
<accession>A0ABY4FZ02</accession>
<sequence length="458" mass="48073">MYLHPFLRPGDSQLRVIIRAESAESRGSADQLQARWGCLRIRGGAGTMSDAVLRLPDPAPSPRPDVQALDDRALCDLVRAGADTEMGRAAFGELYARHQDAAFSQALLMTRDRGKAEDLVSETFVRVLRALSNGKGPTDSVLGYVLISLRSEAIRTCQTDAGTVTVAPDVLAELFDEPEEPAVEFLGERDQIGRAFGMLAEDARRVLWLLDVEGVTAEAASEYLGVQAGAVRVIAHRGRKKLAAAYLQQYVETRDPDCADTARLLGEHVRGELGKRDTAKVEQHLPECTECTGQVSRLRDLGQQLRAWAGPIIAGSGVAGAAAFAGGDAPAASAVTHPQPSTEAGQAAGTVSGSKIAGWVGLAAGIALLIAGAFTLFPKDATGTPTTPTAGTETTNTPGSEPDVPGSTPPITAEPGETTPTTGTTPDPDSTGKGAPELPESEPKVSPDDTTPNWILRD</sequence>
<evidence type="ECO:0000256" key="4">
    <source>
        <dbReference type="ARBA" id="ARBA00023125"/>
    </source>
</evidence>
<protein>
    <submittedName>
        <fullName evidence="11">Sigma-70 family RNA polymerase sigma factor</fullName>
    </submittedName>
</protein>
<dbReference type="InterPro" id="IPR036388">
    <property type="entry name" value="WH-like_DNA-bd_sf"/>
</dbReference>
<feature type="domain" description="RNA polymerase sigma-70 region 2" evidence="8">
    <location>
        <begin position="94"/>
        <end position="156"/>
    </location>
</feature>
<evidence type="ECO:0000259" key="9">
    <source>
        <dbReference type="Pfam" id="PF08281"/>
    </source>
</evidence>
<keyword evidence="7" id="KW-1133">Transmembrane helix</keyword>
<feature type="compositionally biased region" description="Low complexity" evidence="6">
    <location>
        <begin position="409"/>
        <end position="431"/>
    </location>
</feature>
<feature type="compositionally biased region" description="Low complexity" evidence="6">
    <location>
        <begin position="382"/>
        <end position="399"/>
    </location>
</feature>
<keyword evidence="7" id="KW-0472">Membrane</keyword>
<dbReference type="Gene3D" id="1.10.10.10">
    <property type="entry name" value="Winged helix-like DNA-binding domain superfamily/Winged helix DNA-binding domain"/>
    <property type="match status" value="1"/>
</dbReference>
<evidence type="ECO:0000256" key="7">
    <source>
        <dbReference type="SAM" id="Phobius"/>
    </source>
</evidence>
<keyword evidence="7" id="KW-0812">Transmembrane</keyword>
<dbReference type="InterPro" id="IPR027383">
    <property type="entry name" value="Znf_put"/>
</dbReference>
<name>A0ABY4FZ02_9MICO</name>
<feature type="region of interest" description="Disordered" evidence="6">
    <location>
        <begin position="382"/>
        <end position="458"/>
    </location>
</feature>
<evidence type="ECO:0000313" key="11">
    <source>
        <dbReference type="EMBL" id="UOQ61512.1"/>
    </source>
</evidence>
<evidence type="ECO:0000259" key="8">
    <source>
        <dbReference type="Pfam" id="PF04542"/>
    </source>
</evidence>
<reference evidence="11 12" key="1">
    <citation type="submission" date="2022-04" db="EMBL/GenBank/DDBJ databases">
        <title>Leucobacter sp. isolated from rhizosphere of onion.</title>
        <authorList>
            <person name="Won M."/>
            <person name="Lee C.-M."/>
            <person name="Woen H.-Y."/>
            <person name="Kwon S.-W."/>
        </authorList>
    </citation>
    <scope>NUCLEOTIDE SEQUENCE [LARGE SCALE GENOMIC DNA]</scope>
    <source>
        <strain evidence="11 12">H25R-14</strain>
    </source>
</reference>
<dbReference type="InterPro" id="IPR039425">
    <property type="entry name" value="RNA_pol_sigma-70-like"/>
</dbReference>
<dbReference type="InterPro" id="IPR013249">
    <property type="entry name" value="RNA_pol_sigma70_r4_t2"/>
</dbReference>
<feature type="domain" description="Putative zinc-finger" evidence="10">
    <location>
        <begin position="258"/>
        <end position="291"/>
    </location>
</feature>
<keyword evidence="2" id="KW-0805">Transcription regulation</keyword>
<dbReference type="InterPro" id="IPR014284">
    <property type="entry name" value="RNA_pol_sigma-70_dom"/>
</dbReference>
<evidence type="ECO:0000313" key="12">
    <source>
        <dbReference type="Proteomes" id="UP000831775"/>
    </source>
</evidence>
<dbReference type="NCBIfam" id="TIGR02937">
    <property type="entry name" value="sigma70-ECF"/>
    <property type="match status" value="1"/>
</dbReference>